<evidence type="ECO:0008006" key="3">
    <source>
        <dbReference type="Google" id="ProtNLM"/>
    </source>
</evidence>
<evidence type="ECO:0000256" key="1">
    <source>
        <dbReference type="SAM" id="SignalP"/>
    </source>
</evidence>
<accession>A0A224XVY3</accession>
<dbReference type="EMBL" id="GFTR01003744">
    <property type="protein sequence ID" value="JAW12682.1"/>
    <property type="molecule type" value="Transcribed_RNA"/>
</dbReference>
<organism evidence="2">
    <name type="scientific">Panstrongylus lignarius</name>
    <dbReference type="NCBI Taxonomy" id="156445"/>
    <lineage>
        <taxon>Eukaryota</taxon>
        <taxon>Metazoa</taxon>
        <taxon>Ecdysozoa</taxon>
        <taxon>Arthropoda</taxon>
        <taxon>Hexapoda</taxon>
        <taxon>Insecta</taxon>
        <taxon>Pterygota</taxon>
        <taxon>Neoptera</taxon>
        <taxon>Paraneoptera</taxon>
        <taxon>Hemiptera</taxon>
        <taxon>Heteroptera</taxon>
        <taxon>Panheteroptera</taxon>
        <taxon>Cimicomorpha</taxon>
        <taxon>Reduviidae</taxon>
        <taxon>Triatominae</taxon>
        <taxon>Panstrongylus</taxon>
    </lineage>
</organism>
<sequence length="223" mass="25501">MNLWKLFLILFLLAYFFTGGEAQVMYNKLMDEVMAAVRENIKNSKQDMIDTPELYSTWKYQWTFFDITGYCSCRMGTVRSMASIARTGQTTESKSGDKSTIKTKLSLKHLVFKFKNCHFQAQQWFSLTRTISGKVGKNSIDVVISMTTRQGKCDANVERVVLDNYGDLQVETGGGPLVEIENKIFEWFSGYFRNKIINIINRALGDSIRQALLKVDLCAKIPH</sequence>
<name>A0A224XVY3_9HEMI</name>
<dbReference type="Pfam" id="PF16984">
    <property type="entry name" value="Grp7_allergen"/>
    <property type="match status" value="1"/>
</dbReference>
<proteinExistence type="predicted"/>
<feature type="chain" id="PRO_5013279503" description="Secreted protein" evidence="1">
    <location>
        <begin position="23"/>
        <end position="223"/>
    </location>
</feature>
<dbReference type="InterPro" id="IPR038602">
    <property type="entry name" value="Mite_allergen_7_sf"/>
</dbReference>
<keyword evidence="1" id="KW-0732">Signal</keyword>
<reference evidence="2" key="1">
    <citation type="journal article" date="2018" name="PLoS Negl. Trop. Dis.">
        <title>An insight into the salivary gland and fat body transcriptome of Panstrongylus lignarius (Hemiptera: Heteroptera), the main vector of Chagas disease in Peru.</title>
        <authorList>
            <person name="Nevoa J.C."/>
            <person name="Mendes M.T."/>
            <person name="da Silva M.V."/>
            <person name="Soares S.C."/>
            <person name="Oliveira C.J.F."/>
            <person name="Ribeiro J.M.C."/>
        </authorList>
    </citation>
    <scope>NUCLEOTIDE SEQUENCE</scope>
</reference>
<dbReference type="Gene3D" id="3.15.10.50">
    <property type="match status" value="1"/>
</dbReference>
<dbReference type="InterPro" id="IPR020234">
    <property type="entry name" value="Mite_allergen_group-7"/>
</dbReference>
<evidence type="ECO:0000313" key="2">
    <source>
        <dbReference type="EMBL" id="JAW12682.1"/>
    </source>
</evidence>
<protein>
    <recommendedName>
        <fullName evidence="3">Secreted protein</fullName>
    </recommendedName>
</protein>
<feature type="signal peptide" evidence="1">
    <location>
        <begin position="1"/>
        <end position="22"/>
    </location>
</feature>
<dbReference type="AlphaFoldDB" id="A0A224XVY3"/>